<dbReference type="FunFam" id="1.10.10.60:FF:000342">
    <property type="entry name" value="trihelix transcription factor PTL-like"/>
    <property type="match status" value="1"/>
</dbReference>
<dbReference type="GO" id="GO:0006355">
    <property type="term" value="P:regulation of DNA-templated transcription"/>
    <property type="evidence" value="ECO:0007669"/>
    <property type="project" value="UniProtKB-ARBA"/>
</dbReference>
<comment type="subcellular location">
    <subcellularLocation>
        <location evidence="1">Nucleus</location>
    </subcellularLocation>
</comment>
<name>A0AAP0DLL5_9ASTR</name>
<evidence type="ECO:0000256" key="2">
    <source>
        <dbReference type="ARBA" id="ARBA00023015"/>
    </source>
</evidence>
<evidence type="ECO:0000256" key="6">
    <source>
        <dbReference type="SAM" id="Coils"/>
    </source>
</evidence>
<evidence type="ECO:0000256" key="1">
    <source>
        <dbReference type="ARBA" id="ARBA00004123"/>
    </source>
</evidence>
<feature type="region of interest" description="Disordered" evidence="7">
    <location>
        <begin position="475"/>
        <end position="508"/>
    </location>
</feature>
<dbReference type="GO" id="GO:0005634">
    <property type="term" value="C:nucleus"/>
    <property type="evidence" value="ECO:0007669"/>
    <property type="project" value="UniProtKB-SubCell"/>
</dbReference>
<dbReference type="CDD" id="cd12203">
    <property type="entry name" value="GT1"/>
    <property type="match status" value="2"/>
</dbReference>
<proteinExistence type="predicted"/>
<organism evidence="9 10">
    <name type="scientific">Deinandra increscens subsp. villosa</name>
    <dbReference type="NCBI Taxonomy" id="3103831"/>
    <lineage>
        <taxon>Eukaryota</taxon>
        <taxon>Viridiplantae</taxon>
        <taxon>Streptophyta</taxon>
        <taxon>Embryophyta</taxon>
        <taxon>Tracheophyta</taxon>
        <taxon>Spermatophyta</taxon>
        <taxon>Magnoliopsida</taxon>
        <taxon>eudicotyledons</taxon>
        <taxon>Gunneridae</taxon>
        <taxon>Pentapetalae</taxon>
        <taxon>asterids</taxon>
        <taxon>campanulids</taxon>
        <taxon>Asterales</taxon>
        <taxon>Asteraceae</taxon>
        <taxon>Asteroideae</taxon>
        <taxon>Heliantheae alliance</taxon>
        <taxon>Madieae</taxon>
        <taxon>Madiinae</taxon>
        <taxon>Deinandra</taxon>
    </lineage>
</organism>
<feature type="compositionally biased region" description="Gly residues" evidence="7">
    <location>
        <begin position="70"/>
        <end position="101"/>
    </location>
</feature>
<keyword evidence="5" id="KW-0539">Nucleus</keyword>
<keyword evidence="6" id="KW-0175">Coiled coil</keyword>
<dbReference type="PROSITE" id="PS50090">
    <property type="entry name" value="MYB_LIKE"/>
    <property type="match status" value="2"/>
</dbReference>
<evidence type="ECO:0000256" key="5">
    <source>
        <dbReference type="ARBA" id="ARBA00023242"/>
    </source>
</evidence>
<dbReference type="Gene3D" id="1.10.10.60">
    <property type="entry name" value="Homeodomain-like"/>
    <property type="match status" value="2"/>
</dbReference>
<evidence type="ECO:0000256" key="4">
    <source>
        <dbReference type="ARBA" id="ARBA00023163"/>
    </source>
</evidence>
<feature type="domain" description="Myb-like" evidence="8">
    <location>
        <begin position="399"/>
        <end position="465"/>
    </location>
</feature>
<feature type="compositionally biased region" description="Polar residues" evidence="7">
    <location>
        <begin position="260"/>
        <end position="269"/>
    </location>
</feature>
<gene>
    <name evidence="9" type="ORF">SSX86_003341</name>
</gene>
<comment type="caution">
    <text evidence="9">The sequence shown here is derived from an EMBL/GenBank/DDBJ whole genome shotgun (WGS) entry which is preliminary data.</text>
</comment>
<feature type="compositionally biased region" description="Low complexity" evidence="7">
    <location>
        <begin position="247"/>
        <end position="259"/>
    </location>
</feature>
<feature type="region of interest" description="Disordered" evidence="7">
    <location>
        <begin position="57"/>
        <end position="101"/>
    </location>
</feature>
<protein>
    <recommendedName>
        <fullName evidence="8">Myb-like domain-containing protein</fullName>
    </recommendedName>
</protein>
<dbReference type="Pfam" id="PF13837">
    <property type="entry name" value="Myb_DNA-bind_4"/>
    <property type="match status" value="2"/>
</dbReference>
<feature type="domain" description="Myb-like" evidence="8">
    <location>
        <begin position="105"/>
        <end position="163"/>
    </location>
</feature>
<dbReference type="InterPro" id="IPR001005">
    <property type="entry name" value="SANT/Myb"/>
</dbReference>
<dbReference type="PANTHER" id="PTHR21654:SF60">
    <property type="entry name" value="TRIHELIX TRANSCRIPTION FACTOR PTL"/>
    <property type="match status" value="1"/>
</dbReference>
<sequence length="553" mass="62582">MDEHYGITDLTHYMNGRPMFTTTAVPPPPPQPQAHDLHYDMAMLGGGGGGMLFRSDSTTGTTAASTTSGAAGGGGGGGLDMEIGGGGLENEIGGGGGGGVGGNCRWPRQETLTLLEVRSSLDSKFKEANHKGPLWDEVSRIMAEEHGYQRSGKKCREKFENLYKYYKKTKEGKAGRQDGKHYRFFRQLEAIYGETSTSVNPNSTPIPTAFSDHHHPHAGIETCGFQLQAHQQSNNTYQKLFKPAPSRPCHSPSLSNSSSAFDTCSSGYSDPNGVDNMPTSKRRMGKRGWKTKIKEFVDAQMRKVVEKQEEWMEKMMRSIEQKEEERVLREEQWRKEETARFEKEHKFWANERAWMESRDSALMEALQKLNGKESLSSRYKSSFNDQHLHINHHNNGKIDTTINLTPWGENELTRLIQLRTSMEPRFEQGTGHMEDLLWEEIGSKMACLGYNRNGVTCKTKWDSVNEFLLRTKKRKENTRSIDSSYTHLNNNNNNNNESVPSIFHHPDGNYRQADQRIVAPNDEQNDGSSRFVMVDQESMWDGYGMKLRMGEDQ</sequence>
<evidence type="ECO:0000313" key="10">
    <source>
        <dbReference type="Proteomes" id="UP001408789"/>
    </source>
</evidence>
<feature type="region of interest" description="Disordered" evidence="7">
    <location>
        <begin position="241"/>
        <end position="287"/>
    </location>
</feature>
<evidence type="ECO:0000256" key="3">
    <source>
        <dbReference type="ARBA" id="ARBA00023125"/>
    </source>
</evidence>
<keyword evidence="3" id="KW-0238">DNA-binding</keyword>
<dbReference type="InterPro" id="IPR044822">
    <property type="entry name" value="Myb_DNA-bind_4"/>
</dbReference>
<keyword evidence="10" id="KW-1185">Reference proteome</keyword>
<reference evidence="9 10" key="1">
    <citation type="submission" date="2024-04" db="EMBL/GenBank/DDBJ databases">
        <title>The reference genome of an endangered Asteraceae, Deinandra increscens subsp. villosa, native to the Central Coast of California.</title>
        <authorList>
            <person name="Guilliams M."/>
            <person name="Hasenstab-Lehman K."/>
            <person name="Meyer R."/>
            <person name="Mcevoy S."/>
        </authorList>
    </citation>
    <scope>NUCLEOTIDE SEQUENCE [LARGE SCALE GENOMIC DNA]</scope>
    <source>
        <tissue evidence="9">Leaf</tissue>
    </source>
</reference>
<dbReference type="SMART" id="SM00717">
    <property type="entry name" value="SANT"/>
    <property type="match status" value="2"/>
</dbReference>
<dbReference type="GO" id="GO:0003677">
    <property type="term" value="F:DNA binding"/>
    <property type="evidence" value="ECO:0007669"/>
    <property type="project" value="UniProtKB-KW"/>
</dbReference>
<dbReference type="PANTHER" id="PTHR21654">
    <property type="entry name" value="FI21293P1"/>
    <property type="match status" value="1"/>
</dbReference>
<accession>A0AAP0DLL5</accession>
<feature type="coiled-coil region" evidence="6">
    <location>
        <begin position="305"/>
        <end position="332"/>
    </location>
</feature>
<keyword evidence="4" id="KW-0804">Transcription</keyword>
<dbReference type="Proteomes" id="UP001408789">
    <property type="component" value="Unassembled WGS sequence"/>
</dbReference>
<dbReference type="AlphaFoldDB" id="A0AAP0DLL5"/>
<evidence type="ECO:0000256" key="7">
    <source>
        <dbReference type="SAM" id="MobiDB-lite"/>
    </source>
</evidence>
<dbReference type="EMBL" id="JBCNJP010000007">
    <property type="protein sequence ID" value="KAK9075022.1"/>
    <property type="molecule type" value="Genomic_DNA"/>
</dbReference>
<keyword evidence="2" id="KW-0805">Transcription regulation</keyword>
<evidence type="ECO:0000313" key="9">
    <source>
        <dbReference type="EMBL" id="KAK9075022.1"/>
    </source>
</evidence>
<evidence type="ECO:0000259" key="8">
    <source>
        <dbReference type="PROSITE" id="PS50090"/>
    </source>
</evidence>
<feature type="compositionally biased region" description="Low complexity" evidence="7">
    <location>
        <begin position="57"/>
        <end position="69"/>
    </location>
</feature>